<proteinExistence type="predicted"/>
<dbReference type="AlphaFoldDB" id="A0A2I2GEG7"/>
<dbReference type="GeneID" id="36560877"/>
<organism evidence="1 2">
    <name type="scientific">Aspergillus steynii IBT 23096</name>
    <dbReference type="NCBI Taxonomy" id="1392250"/>
    <lineage>
        <taxon>Eukaryota</taxon>
        <taxon>Fungi</taxon>
        <taxon>Dikarya</taxon>
        <taxon>Ascomycota</taxon>
        <taxon>Pezizomycotina</taxon>
        <taxon>Eurotiomycetes</taxon>
        <taxon>Eurotiomycetidae</taxon>
        <taxon>Eurotiales</taxon>
        <taxon>Aspergillaceae</taxon>
        <taxon>Aspergillus</taxon>
        <taxon>Aspergillus subgen. Circumdati</taxon>
    </lineage>
</organism>
<comment type="caution">
    <text evidence="1">The sequence shown here is derived from an EMBL/GenBank/DDBJ whole genome shotgun (WGS) entry which is preliminary data.</text>
</comment>
<dbReference type="Proteomes" id="UP000234275">
    <property type="component" value="Unassembled WGS sequence"/>
</dbReference>
<evidence type="ECO:0000313" key="1">
    <source>
        <dbReference type="EMBL" id="PLB51274.1"/>
    </source>
</evidence>
<reference evidence="1 2" key="1">
    <citation type="submission" date="2016-12" db="EMBL/GenBank/DDBJ databases">
        <title>The genomes of Aspergillus section Nigri reveals drivers in fungal speciation.</title>
        <authorList>
            <consortium name="DOE Joint Genome Institute"/>
            <person name="Vesth T.C."/>
            <person name="Nybo J."/>
            <person name="Theobald S."/>
            <person name="Brandl J."/>
            <person name="Frisvad J.C."/>
            <person name="Nielsen K.F."/>
            <person name="Lyhne E.K."/>
            <person name="Kogle M.E."/>
            <person name="Kuo A."/>
            <person name="Riley R."/>
            <person name="Clum A."/>
            <person name="Nolan M."/>
            <person name="Lipzen A."/>
            <person name="Salamov A."/>
            <person name="Henrissat B."/>
            <person name="Wiebenga A."/>
            <person name="De Vries R.P."/>
            <person name="Grigoriev I.V."/>
            <person name="Mortensen U.H."/>
            <person name="Andersen M.R."/>
            <person name="Baker S.E."/>
        </authorList>
    </citation>
    <scope>NUCLEOTIDE SEQUENCE [LARGE SCALE GENOMIC DNA]</scope>
    <source>
        <strain evidence="1 2">IBT 23096</strain>
    </source>
</reference>
<dbReference type="EMBL" id="MSFO01000003">
    <property type="protein sequence ID" value="PLB51274.1"/>
    <property type="molecule type" value="Genomic_DNA"/>
</dbReference>
<keyword evidence="2" id="KW-1185">Reference proteome</keyword>
<accession>A0A2I2GEG7</accession>
<protein>
    <submittedName>
        <fullName evidence="1">Uncharacterized protein</fullName>
    </submittedName>
</protein>
<dbReference type="VEuPathDB" id="FungiDB:P170DRAFT_474819"/>
<evidence type="ECO:0000313" key="2">
    <source>
        <dbReference type="Proteomes" id="UP000234275"/>
    </source>
</evidence>
<dbReference type="RefSeq" id="XP_024706576.1">
    <property type="nucleotide sequence ID" value="XM_024853179.1"/>
</dbReference>
<gene>
    <name evidence="1" type="ORF">P170DRAFT_474819</name>
</gene>
<name>A0A2I2GEG7_9EURO</name>
<sequence length="231" mass="26767">MTERLVSHSFTPTGEVLLHHVRPNDVTELGRCLHWMDISYIFLERTIFPTEFIVRWAIFQPLHDYNTILFADAHAFADFMRSAEPRGVVWVDEKLSTWTHDIEDNVGDARRRDYAAGRQIYGILRWLLVHIAFAWEENYATVANLRNAMDWYAVMQKIATTMVERYRVRGPDVDHPLGLGYTAFMAGLKDGFPDRVEHPLEQSVLITFSSRSEHEGITMLPNLAFSLPEGW</sequence>